<comment type="cofactor">
    <cofactor evidence="1">
        <name>[4Fe-4S] cluster</name>
        <dbReference type="ChEBI" id="CHEBI:49883"/>
    </cofactor>
</comment>
<evidence type="ECO:0000313" key="9">
    <source>
        <dbReference type="Proteomes" id="UP000035514"/>
    </source>
</evidence>
<keyword evidence="5" id="KW-0408">Iron</keyword>
<evidence type="ECO:0000256" key="1">
    <source>
        <dbReference type="ARBA" id="ARBA00001966"/>
    </source>
</evidence>
<reference evidence="8 9" key="1">
    <citation type="submission" date="2014-01" db="EMBL/GenBank/DDBJ databases">
        <title>Development of a Comparative Genomic Fingerprinting Assay for High Resolution Genotyping of Arcobacter butzleri.</title>
        <authorList>
            <person name="Webb A.L."/>
            <person name="Inglis G.D."/>
            <person name="Kruczkiewicz P."/>
            <person name="Selinger L.B."/>
            <person name="Taboada E.N."/>
        </authorList>
    </citation>
    <scope>NUCLEOTIDE SEQUENCE [LARGE SCALE GENOMIC DNA]</scope>
    <source>
        <strain evidence="8 9">L348</strain>
    </source>
</reference>
<dbReference type="RefSeq" id="WP_046996692.1">
    <property type="nucleotide sequence ID" value="NZ_JAIQ01000086.1"/>
</dbReference>
<dbReference type="InterPro" id="IPR058240">
    <property type="entry name" value="rSAM_sf"/>
</dbReference>
<protein>
    <submittedName>
        <fullName evidence="8">Radical SAM protein</fullName>
    </submittedName>
</protein>
<evidence type="ECO:0000256" key="3">
    <source>
        <dbReference type="ARBA" id="ARBA00022691"/>
    </source>
</evidence>
<dbReference type="PANTHER" id="PTHR43787:SF11">
    <property type="entry name" value="UPF0026 PROTEIN SLR1464"/>
    <property type="match status" value="1"/>
</dbReference>
<keyword evidence="2" id="KW-0004">4Fe-4S</keyword>
<dbReference type="InterPro" id="IPR040084">
    <property type="entry name" value="GTPase_Obg"/>
</dbReference>
<dbReference type="SFLD" id="SFLDG01067">
    <property type="entry name" value="SPASM/twitch_domain_containing"/>
    <property type="match status" value="1"/>
</dbReference>
<accession>A0A0G9K1D6</accession>
<dbReference type="SFLD" id="SFLDS00029">
    <property type="entry name" value="Radical_SAM"/>
    <property type="match status" value="1"/>
</dbReference>
<comment type="caution">
    <text evidence="8">The sequence shown here is derived from an EMBL/GenBank/DDBJ whole genome shotgun (WGS) entry which is preliminary data.</text>
</comment>
<dbReference type="PANTHER" id="PTHR43787">
    <property type="entry name" value="FEMO COFACTOR BIOSYNTHESIS PROTEIN NIFB-RELATED"/>
    <property type="match status" value="1"/>
</dbReference>
<sequence length="308" mass="35326">MSYSNSIIFGPIPSRRFGISLGIDLSPSKKQCNFDCLYCELEGAKTVDKMDTFPSVDEIIKAIKESFKNHPKMDVITITCNGEPTLYPKLSELIDEINKMKGETKTLILSNGSTIYKKEIFDALLKIDIVKLSLDCVSEKCFKKLDRQNKSVEIDKIVPSMIEFSQKTKKDFVLEILFVKDVNDKDEEIELLFNAVKQINPKRVDIGTIDRPPAFKVNPVSYEFLEDVANKFEGLNVNIVFKNRPKQIISYNKEEILSMINRRPLTIEDIENMFDSQSKIFLEELIRNEEIGLVDNAGIKFYKKIAKI</sequence>
<evidence type="ECO:0000256" key="4">
    <source>
        <dbReference type="ARBA" id="ARBA00022723"/>
    </source>
</evidence>
<dbReference type="GO" id="GO:0046872">
    <property type="term" value="F:metal ion binding"/>
    <property type="evidence" value="ECO:0007669"/>
    <property type="project" value="UniProtKB-KW"/>
</dbReference>
<name>A0A0G9K1D6_9BACT</name>
<evidence type="ECO:0000313" key="8">
    <source>
        <dbReference type="EMBL" id="KLE00291.1"/>
    </source>
</evidence>
<dbReference type="InterPro" id="IPR013785">
    <property type="entry name" value="Aldolase_TIM"/>
</dbReference>
<dbReference type="CDD" id="cd01335">
    <property type="entry name" value="Radical_SAM"/>
    <property type="match status" value="1"/>
</dbReference>
<dbReference type="Proteomes" id="UP000035514">
    <property type="component" value="Unassembled WGS sequence"/>
</dbReference>
<evidence type="ECO:0000256" key="6">
    <source>
        <dbReference type="ARBA" id="ARBA00023014"/>
    </source>
</evidence>
<feature type="domain" description="Radical SAM core" evidence="7">
    <location>
        <begin position="17"/>
        <end position="246"/>
    </location>
</feature>
<keyword evidence="3" id="KW-0949">S-adenosyl-L-methionine</keyword>
<dbReference type="PATRIC" id="fig|1447256.3.peg.1200"/>
<dbReference type="SFLD" id="SFLDG01083">
    <property type="entry name" value="Uncharacterised_Radical_SAM_Su"/>
    <property type="match status" value="1"/>
</dbReference>
<dbReference type="PROSITE" id="PS51918">
    <property type="entry name" value="RADICAL_SAM"/>
    <property type="match status" value="1"/>
</dbReference>
<dbReference type="SUPFAM" id="SSF102114">
    <property type="entry name" value="Radical SAM enzymes"/>
    <property type="match status" value="1"/>
</dbReference>
<organism evidence="8 9">
    <name type="scientific">Aliarcobacter butzleri L348</name>
    <dbReference type="NCBI Taxonomy" id="1447256"/>
    <lineage>
        <taxon>Bacteria</taxon>
        <taxon>Pseudomonadati</taxon>
        <taxon>Campylobacterota</taxon>
        <taxon>Epsilonproteobacteria</taxon>
        <taxon>Campylobacterales</taxon>
        <taxon>Arcobacteraceae</taxon>
        <taxon>Aliarcobacter</taxon>
    </lineage>
</organism>
<dbReference type="Gene3D" id="3.20.20.70">
    <property type="entry name" value="Aldolase class I"/>
    <property type="match status" value="1"/>
</dbReference>
<evidence type="ECO:0000256" key="2">
    <source>
        <dbReference type="ARBA" id="ARBA00022485"/>
    </source>
</evidence>
<dbReference type="GO" id="GO:0003824">
    <property type="term" value="F:catalytic activity"/>
    <property type="evidence" value="ECO:0007669"/>
    <property type="project" value="InterPro"/>
</dbReference>
<evidence type="ECO:0000256" key="5">
    <source>
        <dbReference type="ARBA" id="ARBA00023004"/>
    </source>
</evidence>
<proteinExistence type="predicted"/>
<dbReference type="Pfam" id="PF04055">
    <property type="entry name" value="Radical_SAM"/>
    <property type="match status" value="1"/>
</dbReference>
<dbReference type="InterPro" id="IPR007197">
    <property type="entry name" value="rSAM"/>
</dbReference>
<dbReference type="EMBL" id="JAIQ01000086">
    <property type="protein sequence ID" value="KLE00291.1"/>
    <property type="molecule type" value="Genomic_DNA"/>
</dbReference>
<keyword evidence="4" id="KW-0479">Metal-binding</keyword>
<gene>
    <name evidence="8" type="ORF">AA20_06155</name>
</gene>
<dbReference type="AlphaFoldDB" id="A0A0G9K1D6"/>
<dbReference type="GO" id="GO:0051539">
    <property type="term" value="F:4 iron, 4 sulfur cluster binding"/>
    <property type="evidence" value="ECO:0007669"/>
    <property type="project" value="UniProtKB-KW"/>
</dbReference>
<evidence type="ECO:0000259" key="7">
    <source>
        <dbReference type="PROSITE" id="PS51918"/>
    </source>
</evidence>
<keyword evidence="6" id="KW-0411">Iron-sulfur</keyword>